<feature type="compositionally biased region" description="Polar residues" evidence="10">
    <location>
        <begin position="348"/>
        <end position="365"/>
    </location>
</feature>
<organism evidence="12 13">
    <name type="scientific">Gymnodraco acuticeps</name>
    <name type="common">Antarctic dragonfish</name>
    <dbReference type="NCBI Taxonomy" id="8218"/>
    <lineage>
        <taxon>Eukaryota</taxon>
        <taxon>Metazoa</taxon>
        <taxon>Chordata</taxon>
        <taxon>Craniata</taxon>
        <taxon>Vertebrata</taxon>
        <taxon>Euteleostomi</taxon>
        <taxon>Actinopterygii</taxon>
        <taxon>Neopterygii</taxon>
        <taxon>Teleostei</taxon>
        <taxon>Neoteleostei</taxon>
        <taxon>Acanthomorphata</taxon>
        <taxon>Eupercaria</taxon>
        <taxon>Perciformes</taxon>
        <taxon>Notothenioidei</taxon>
        <taxon>Bathydraconidae</taxon>
        <taxon>Gymnodraco</taxon>
    </lineage>
</organism>
<feature type="compositionally biased region" description="Polar residues" evidence="10">
    <location>
        <begin position="63"/>
        <end position="82"/>
    </location>
</feature>
<dbReference type="SMART" id="SM00343">
    <property type="entry name" value="ZnF_C2HC"/>
    <property type="match status" value="5"/>
</dbReference>
<dbReference type="GO" id="GO:0003723">
    <property type="term" value="F:RNA binding"/>
    <property type="evidence" value="ECO:0007669"/>
    <property type="project" value="TreeGrafter"/>
</dbReference>
<sequence>MDYSQGNGDNGGKDSKDDFFFIEDSNSSDGEQQMKFSRQKQHSSRKQAARISRESSPPLILFNITSGRTLKPRNQSPASSLNVLEEEEEEEEEEEKDSDQPIEEWMMLGGEEQVGDSSIHLNLSYCNSPQDDSGDEDHTVKSVKDTWAVSERDKCGAGQSLPSRYFGAGRALTCNICNRTGHLAKSCYYHRQKCPTCILCGIQGHTQRDCPGRPCPSCGLPSHGLRRCERPPLWNQHCQRCGTSGHLSDVCPDTWRQNHLTIRLELPVRPWTVHTLKHKKCPAFCYNCSMRGHYGYECAKRRMISGTFPSLPYVCHYDTMKDVLQLHTRKQKRAKGLLSAGPLPLSDQRPSSEATGKSSEENQPVQGGGRQEACGRASGSKKWPERRRERREVKKLRREAQIRREGGLLVTSGRNFDREVCPVNPFGAALHSLKQTKPSPQKKRRDEEGGRSKKSRETERWKKRGGIQRGDVYPHADTDIGAENLLSPKQRVRHRRR</sequence>
<dbReference type="InterPro" id="IPR001878">
    <property type="entry name" value="Znf_CCHC"/>
</dbReference>
<evidence type="ECO:0000256" key="1">
    <source>
        <dbReference type="ARBA" id="ARBA00004123"/>
    </source>
</evidence>
<keyword evidence="5" id="KW-0862">Zinc</keyword>
<dbReference type="GO" id="GO:0008270">
    <property type="term" value="F:zinc ion binding"/>
    <property type="evidence" value="ECO:0007669"/>
    <property type="project" value="UniProtKB-KW"/>
</dbReference>
<feature type="compositionally biased region" description="Basic residues" evidence="10">
    <location>
        <begin position="37"/>
        <end position="48"/>
    </location>
</feature>
<dbReference type="OrthoDB" id="7608935at2759"/>
<evidence type="ECO:0000256" key="3">
    <source>
        <dbReference type="ARBA" id="ARBA00022737"/>
    </source>
</evidence>
<feature type="compositionally biased region" description="Acidic residues" evidence="10">
    <location>
        <begin position="84"/>
        <end position="102"/>
    </location>
</feature>
<dbReference type="RefSeq" id="XP_034086651.1">
    <property type="nucleotide sequence ID" value="XM_034230760.1"/>
</dbReference>
<dbReference type="PANTHER" id="PTHR46543:SF1">
    <property type="entry name" value="ZINC FINGER CCHC DOMAIN-CONTAINING PROTEIN 7"/>
    <property type="match status" value="1"/>
</dbReference>
<dbReference type="PROSITE" id="PS50158">
    <property type="entry name" value="ZF_CCHC"/>
    <property type="match status" value="3"/>
</dbReference>
<protein>
    <recommendedName>
        <fullName evidence="7">Zinc finger CCHC domain-containing protein 7</fullName>
    </recommendedName>
    <alternativeName>
        <fullName evidence="8">TRAMP-like complex RNA-binding factor ZCCHC7</fullName>
    </alternativeName>
</protein>
<feature type="compositionally biased region" description="Basic and acidic residues" evidence="10">
    <location>
        <begin position="444"/>
        <end position="460"/>
    </location>
</feature>
<accession>A0A6P8V9H7</accession>
<feature type="domain" description="CCHC-type" evidence="11">
    <location>
        <begin position="238"/>
        <end position="253"/>
    </location>
</feature>
<dbReference type="GeneID" id="117555790"/>
<feature type="domain" description="CCHC-type" evidence="11">
    <location>
        <begin position="197"/>
        <end position="211"/>
    </location>
</feature>
<comment type="subcellular location">
    <subcellularLocation>
        <location evidence="1">Nucleus</location>
    </subcellularLocation>
</comment>
<dbReference type="PANTHER" id="PTHR46543">
    <property type="entry name" value="ZINC FINGER CCHC DOMAIN-CONTAINING PROTEIN 7"/>
    <property type="match status" value="1"/>
</dbReference>
<dbReference type="GO" id="GO:0071036">
    <property type="term" value="P:nuclear polyadenylation-dependent snoRNA catabolic process"/>
    <property type="evidence" value="ECO:0007669"/>
    <property type="project" value="TreeGrafter"/>
</dbReference>
<dbReference type="InParanoid" id="A0A6P8V9H7"/>
<dbReference type="InterPro" id="IPR051644">
    <property type="entry name" value="TRAMP_AT-DNA-binding"/>
</dbReference>
<reference evidence="13" key="1">
    <citation type="submission" date="2025-08" db="UniProtKB">
        <authorList>
            <consortium name="RefSeq"/>
        </authorList>
    </citation>
    <scope>IDENTIFICATION</scope>
</reference>
<evidence type="ECO:0000259" key="11">
    <source>
        <dbReference type="PROSITE" id="PS50158"/>
    </source>
</evidence>
<dbReference type="Proteomes" id="UP000515161">
    <property type="component" value="Unplaced"/>
</dbReference>
<evidence type="ECO:0000256" key="8">
    <source>
        <dbReference type="ARBA" id="ARBA00043023"/>
    </source>
</evidence>
<dbReference type="KEGG" id="gacu:117555790"/>
<keyword evidence="3" id="KW-0677">Repeat</keyword>
<evidence type="ECO:0000313" key="13">
    <source>
        <dbReference type="RefSeq" id="XP_034086651.1"/>
    </source>
</evidence>
<evidence type="ECO:0000256" key="2">
    <source>
        <dbReference type="ARBA" id="ARBA00022723"/>
    </source>
</evidence>
<dbReference type="GO" id="GO:0071038">
    <property type="term" value="P:TRAMP-dependent tRNA surveillance pathway"/>
    <property type="evidence" value="ECO:0007669"/>
    <property type="project" value="TreeGrafter"/>
</dbReference>
<dbReference type="GO" id="GO:0071035">
    <property type="term" value="P:nuclear polyadenylation-dependent rRNA catabolic process"/>
    <property type="evidence" value="ECO:0007669"/>
    <property type="project" value="TreeGrafter"/>
</dbReference>
<evidence type="ECO:0000256" key="9">
    <source>
        <dbReference type="PROSITE-ProRule" id="PRU00047"/>
    </source>
</evidence>
<keyword evidence="6" id="KW-0539">Nucleus</keyword>
<evidence type="ECO:0000256" key="5">
    <source>
        <dbReference type="ARBA" id="ARBA00022833"/>
    </source>
</evidence>
<dbReference type="Gene3D" id="4.10.60.10">
    <property type="entry name" value="Zinc finger, CCHC-type"/>
    <property type="match status" value="2"/>
</dbReference>
<dbReference type="AlphaFoldDB" id="A0A6P8V9H7"/>
<dbReference type="GO" id="GO:0031499">
    <property type="term" value="C:TRAMP complex"/>
    <property type="evidence" value="ECO:0007669"/>
    <property type="project" value="TreeGrafter"/>
</dbReference>
<dbReference type="GO" id="GO:0071037">
    <property type="term" value="P:nuclear polyadenylation-dependent snRNA catabolic process"/>
    <property type="evidence" value="ECO:0007669"/>
    <property type="project" value="TreeGrafter"/>
</dbReference>
<evidence type="ECO:0000256" key="7">
    <source>
        <dbReference type="ARBA" id="ARBA00041190"/>
    </source>
</evidence>
<name>A0A6P8V9H7_GYMAC</name>
<gene>
    <name evidence="13" type="primary">LOC117555790</name>
</gene>
<dbReference type="InterPro" id="IPR036875">
    <property type="entry name" value="Znf_CCHC_sf"/>
</dbReference>
<keyword evidence="4 9" id="KW-0863">Zinc-finger</keyword>
<proteinExistence type="predicted"/>
<feature type="region of interest" description="Disordered" evidence="10">
    <location>
        <begin position="1"/>
        <end position="102"/>
    </location>
</feature>
<feature type="compositionally biased region" description="Basic and acidic residues" evidence="10">
    <location>
        <begin position="382"/>
        <end position="398"/>
    </location>
</feature>
<feature type="region of interest" description="Disordered" evidence="10">
    <location>
        <begin position="429"/>
        <end position="497"/>
    </location>
</feature>
<evidence type="ECO:0000256" key="6">
    <source>
        <dbReference type="ARBA" id="ARBA00023242"/>
    </source>
</evidence>
<evidence type="ECO:0000256" key="10">
    <source>
        <dbReference type="SAM" id="MobiDB-lite"/>
    </source>
</evidence>
<feature type="region of interest" description="Disordered" evidence="10">
    <location>
        <begin position="334"/>
        <end position="398"/>
    </location>
</feature>
<dbReference type="SUPFAM" id="SSF57756">
    <property type="entry name" value="Retrovirus zinc finger-like domains"/>
    <property type="match status" value="1"/>
</dbReference>
<feature type="compositionally biased region" description="Polar residues" evidence="10">
    <location>
        <begin position="24"/>
        <end position="36"/>
    </location>
</feature>
<evidence type="ECO:0000313" key="12">
    <source>
        <dbReference type="Proteomes" id="UP000515161"/>
    </source>
</evidence>
<keyword evidence="12" id="KW-1185">Reference proteome</keyword>
<evidence type="ECO:0000256" key="4">
    <source>
        <dbReference type="ARBA" id="ARBA00022771"/>
    </source>
</evidence>
<dbReference type="GO" id="GO:0071039">
    <property type="term" value="P:nuclear polyadenylation-dependent CUT catabolic process"/>
    <property type="evidence" value="ECO:0007669"/>
    <property type="project" value="TreeGrafter"/>
</dbReference>
<keyword evidence="2" id="KW-0479">Metal-binding</keyword>
<feature type="domain" description="CCHC-type" evidence="11">
    <location>
        <begin position="285"/>
        <end position="298"/>
    </location>
</feature>
<dbReference type="GO" id="GO:0071031">
    <property type="term" value="P:nuclear mRNA surveillance of mRNA 3'-end processing"/>
    <property type="evidence" value="ECO:0007669"/>
    <property type="project" value="TreeGrafter"/>
</dbReference>